<dbReference type="PANTHER" id="PTHR43861">
    <property type="entry name" value="TRANS-ACONITATE 2-METHYLTRANSFERASE-RELATED"/>
    <property type="match status" value="1"/>
</dbReference>
<sequence length="293" mass="34036">MMLLSRLLKIDLHLIRSSKDFSTLRMNPSLFDSLEKPQTSVGRFFAGPVSKTFSNMDHQNQVVMDMGCGPGNITTKLILPRFPNLKKVLAIDRLPDMIEFAKKNHPHPKVEYSVGDISQWSSVEKWKGQISNFFSIHVFHWLTDQQQGFRNVHQLLQPGGYAAFFFILQSTFFDMCSEIENRLKWSEYLKDVNSSIPLSHTENYQTEYYTDMVTEIGFKIEHYNGDMKTDVFSSYGLYKDFFSSVCVLLPYIPLELQEEFKNDILNTLLKRNRRINGLPTHAGRMLELIARKI</sequence>
<evidence type="ECO:0000259" key="1">
    <source>
        <dbReference type="Pfam" id="PF08241"/>
    </source>
</evidence>
<organism evidence="2 3">
    <name type="scientific">Oedothorax gibbosus</name>
    <dbReference type="NCBI Taxonomy" id="931172"/>
    <lineage>
        <taxon>Eukaryota</taxon>
        <taxon>Metazoa</taxon>
        <taxon>Ecdysozoa</taxon>
        <taxon>Arthropoda</taxon>
        <taxon>Chelicerata</taxon>
        <taxon>Arachnida</taxon>
        <taxon>Araneae</taxon>
        <taxon>Araneomorphae</taxon>
        <taxon>Entelegynae</taxon>
        <taxon>Araneoidea</taxon>
        <taxon>Linyphiidae</taxon>
        <taxon>Erigoninae</taxon>
        <taxon>Oedothorax</taxon>
    </lineage>
</organism>
<reference evidence="2 3" key="1">
    <citation type="journal article" date="2022" name="Nat. Ecol. Evol.">
        <title>A masculinizing supergene underlies an exaggerated male reproductive morph in a spider.</title>
        <authorList>
            <person name="Hendrickx F."/>
            <person name="De Corte Z."/>
            <person name="Sonet G."/>
            <person name="Van Belleghem S.M."/>
            <person name="Kostlbacher S."/>
            <person name="Vangestel C."/>
        </authorList>
    </citation>
    <scope>NUCLEOTIDE SEQUENCE [LARGE SCALE GENOMIC DNA]</scope>
    <source>
        <strain evidence="2">W744_W776</strain>
    </source>
</reference>
<keyword evidence="3" id="KW-1185">Reference proteome</keyword>
<dbReference type="SUPFAM" id="SSF53335">
    <property type="entry name" value="S-adenosyl-L-methionine-dependent methyltransferases"/>
    <property type="match status" value="1"/>
</dbReference>
<dbReference type="Gene3D" id="3.40.50.150">
    <property type="entry name" value="Vaccinia Virus protein VP39"/>
    <property type="match status" value="1"/>
</dbReference>
<gene>
    <name evidence="2" type="ORF">JTE90_029286</name>
</gene>
<dbReference type="Proteomes" id="UP000827092">
    <property type="component" value="Unassembled WGS sequence"/>
</dbReference>
<dbReference type="PANTHER" id="PTHR43861:SF1">
    <property type="entry name" value="TRANS-ACONITATE 2-METHYLTRANSFERASE"/>
    <property type="match status" value="1"/>
</dbReference>
<dbReference type="EMBL" id="JAFNEN010000702">
    <property type="protein sequence ID" value="KAG8178331.1"/>
    <property type="molecule type" value="Genomic_DNA"/>
</dbReference>
<dbReference type="InterPro" id="IPR029063">
    <property type="entry name" value="SAM-dependent_MTases_sf"/>
</dbReference>
<feature type="domain" description="Methyltransferase type 11" evidence="1">
    <location>
        <begin position="65"/>
        <end position="164"/>
    </location>
</feature>
<dbReference type="AlphaFoldDB" id="A0AAV6U446"/>
<dbReference type="Pfam" id="PF08241">
    <property type="entry name" value="Methyltransf_11"/>
    <property type="match status" value="1"/>
</dbReference>
<dbReference type="CDD" id="cd02440">
    <property type="entry name" value="AdoMet_MTases"/>
    <property type="match status" value="1"/>
</dbReference>
<proteinExistence type="predicted"/>
<dbReference type="InterPro" id="IPR013216">
    <property type="entry name" value="Methyltransf_11"/>
</dbReference>
<name>A0AAV6U446_9ARAC</name>
<evidence type="ECO:0000313" key="2">
    <source>
        <dbReference type="EMBL" id="KAG8178331.1"/>
    </source>
</evidence>
<accession>A0AAV6U446</accession>
<protein>
    <recommendedName>
        <fullName evidence="1">Methyltransferase type 11 domain-containing protein</fullName>
    </recommendedName>
</protein>
<evidence type="ECO:0000313" key="3">
    <source>
        <dbReference type="Proteomes" id="UP000827092"/>
    </source>
</evidence>
<dbReference type="GO" id="GO:0008757">
    <property type="term" value="F:S-adenosylmethionine-dependent methyltransferase activity"/>
    <property type="evidence" value="ECO:0007669"/>
    <property type="project" value="InterPro"/>
</dbReference>
<comment type="caution">
    <text evidence="2">The sequence shown here is derived from an EMBL/GenBank/DDBJ whole genome shotgun (WGS) entry which is preliminary data.</text>
</comment>